<accession>A0A1T5G1F9</accession>
<dbReference type="OrthoDB" id="661563at2"/>
<keyword evidence="2" id="KW-1185">Reference proteome</keyword>
<sequence>MKAHFYSAILFFSFTVSNAQEIKTKFDNPIQVLNMGTFHMGATSDAKSTEFDEHNRENVRQVHKIAKAIAEFKPTVILVEYTPQYQSKVESNYEAYLKNPETKFEKPTEVELLAYEVGRLSNTKRIYGIDYKEGYNYLIGSQLKDLKDTETSVRYMATIGELEKKFPEDKMTVLEKLKLNNNPSFLDILMNLNADMLTHISTEGKHQGADEAAKFYHRNLVMYSNMNQIQLTENDRVFILMGATHTAFFNMWLKRSPKYELVNVFDYLK</sequence>
<dbReference type="InterPro" id="IPR043749">
    <property type="entry name" value="DUF5694"/>
</dbReference>
<gene>
    <name evidence="1" type="ORF">SAMN05660841_03705</name>
</gene>
<dbReference type="RefSeq" id="WP_079645355.1">
    <property type="nucleotide sequence ID" value="NZ_FUZF01000020.1"/>
</dbReference>
<organism evidence="1 2">
    <name type="scientific">Sphingobacterium nematocida</name>
    <dbReference type="NCBI Taxonomy" id="1513896"/>
    <lineage>
        <taxon>Bacteria</taxon>
        <taxon>Pseudomonadati</taxon>
        <taxon>Bacteroidota</taxon>
        <taxon>Sphingobacteriia</taxon>
        <taxon>Sphingobacteriales</taxon>
        <taxon>Sphingobacteriaceae</taxon>
        <taxon>Sphingobacterium</taxon>
    </lineage>
</organism>
<dbReference type="EMBL" id="FUZF01000020">
    <property type="protein sequence ID" value="SKC02325.1"/>
    <property type="molecule type" value="Genomic_DNA"/>
</dbReference>
<dbReference type="Pfam" id="PF18950">
    <property type="entry name" value="DUF5694"/>
    <property type="match status" value="1"/>
</dbReference>
<protein>
    <recommendedName>
        <fullName evidence="3">TraB family protein</fullName>
    </recommendedName>
</protein>
<proteinExistence type="predicted"/>
<evidence type="ECO:0008006" key="3">
    <source>
        <dbReference type="Google" id="ProtNLM"/>
    </source>
</evidence>
<evidence type="ECO:0000313" key="2">
    <source>
        <dbReference type="Proteomes" id="UP000190150"/>
    </source>
</evidence>
<dbReference type="Proteomes" id="UP000190150">
    <property type="component" value="Unassembled WGS sequence"/>
</dbReference>
<dbReference type="STRING" id="1513896.SAMN05660841_03705"/>
<reference evidence="2" key="1">
    <citation type="submission" date="2017-02" db="EMBL/GenBank/DDBJ databases">
        <authorList>
            <person name="Varghese N."/>
            <person name="Submissions S."/>
        </authorList>
    </citation>
    <scope>NUCLEOTIDE SEQUENCE [LARGE SCALE GENOMIC DNA]</scope>
    <source>
        <strain evidence="2">DSM 24091</strain>
    </source>
</reference>
<evidence type="ECO:0000313" key="1">
    <source>
        <dbReference type="EMBL" id="SKC02325.1"/>
    </source>
</evidence>
<dbReference type="AlphaFoldDB" id="A0A1T5G1F9"/>
<name>A0A1T5G1F9_9SPHI</name>